<gene>
    <name evidence="2" type="ORF">Sradi_5552700</name>
</gene>
<evidence type="ECO:0000256" key="1">
    <source>
        <dbReference type="SAM" id="MobiDB-lite"/>
    </source>
</evidence>
<protein>
    <submittedName>
        <fullName evidence="2">Uncharacterized protein</fullName>
    </submittedName>
</protein>
<reference evidence="2" key="1">
    <citation type="submission" date="2020-06" db="EMBL/GenBank/DDBJ databases">
        <authorList>
            <person name="Li T."/>
            <person name="Hu X."/>
            <person name="Zhang T."/>
            <person name="Song X."/>
            <person name="Zhang H."/>
            <person name="Dai N."/>
            <person name="Sheng W."/>
            <person name="Hou X."/>
            <person name="Wei L."/>
        </authorList>
    </citation>
    <scope>NUCLEOTIDE SEQUENCE</scope>
    <source>
        <strain evidence="2">G02</strain>
        <tissue evidence="2">Leaf</tissue>
    </source>
</reference>
<dbReference type="PANTHER" id="PTHR33437:SF4">
    <property type="entry name" value="RETROTRANSPOSON GAG PROTEIN"/>
    <property type="match status" value="1"/>
</dbReference>
<proteinExistence type="predicted"/>
<reference evidence="2" key="2">
    <citation type="journal article" date="2024" name="Plant">
        <title>Genomic evolution and insights into agronomic trait innovations of Sesamum species.</title>
        <authorList>
            <person name="Miao H."/>
            <person name="Wang L."/>
            <person name="Qu L."/>
            <person name="Liu H."/>
            <person name="Sun Y."/>
            <person name="Le M."/>
            <person name="Wang Q."/>
            <person name="Wei S."/>
            <person name="Zheng Y."/>
            <person name="Lin W."/>
            <person name="Duan Y."/>
            <person name="Cao H."/>
            <person name="Xiong S."/>
            <person name="Wang X."/>
            <person name="Wei L."/>
            <person name="Li C."/>
            <person name="Ma Q."/>
            <person name="Ju M."/>
            <person name="Zhao R."/>
            <person name="Li G."/>
            <person name="Mu C."/>
            <person name="Tian Q."/>
            <person name="Mei H."/>
            <person name="Zhang T."/>
            <person name="Gao T."/>
            <person name="Zhang H."/>
        </authorList>
    </citation>
    <scope>NUCLEOTIDE SEQUENCE</scope>
    <source>
        <strain evidence="2">G02</strain>
    </source>
</reference>
<organism evidence="2">
    <name type="scientific">Sesamum radiatum</name>
    <name type="common">Black benniseed</name>
    <dbReference type="NCBI Taxonomy" id="300843"/>
    <lineage>
        <taxon>Eukaryota</taxon>
        <taxon>Viridiplantae</taxon>
        <taxon>Streptophyta</taxon>
        <taxon>Embryophyta</taxon>
        <taxon>Tracheophyta</taxon>
        <taxon>Spermatophyta</taxon>
        <taxon>Magnoliopsida</taxon>
        <taxon>eudicotyledons</taxon>
        <taxon>Gunneridae</taxon>
        <taxon>Pentapetalae</taxon>
        <taxon>asterids</taxon>
        <taxon>lamiids</taxon>
        <taxon>Lamiales</taxon>
        <taxon>Pedaliaceae</taxon>
        <taxon>Sesamum</taxon>
    </lineage>
</organism>
<sequence>MSLKQQSNEMGKPSTKELQVSSEGFIPINQLKEFIMGTIEDKINRSSKSSMTYTKPYTQNIDSLKMSISYQPPKFQQFDSKENPKQHDAHFTETCNSARTYSDYLIK</sequence>
<dbReference type="AlphaFoldDB" id="A0AAW2LCB7"/>
<evidence type="ECO:0000313" key="2">
    <source>
        <dbReference type="EMBL" id="KAL0316745.1"/>
    </source>
</evidence>
<comment type="caution">
    <text evidence="2">The sequence shown here is derived from an EMBL/GenBank/DDBJ whole genome shotgun (WGS) entry which is preliminary data.</text>
</comment>
<dbReference type="EMBL" id="JACGWJ010000025">
    <property type="protein sequence ID" value="KAL0316745.1"/>
    <property type="molecule type" value="Genomic_DNA"/>
</dbReference>
<name>A0AAW2LCB7_SESRA</name>
<dbReference type="PANTHER" id="PTHR33437">
    <property type="entry name" value="OS06G0361200 PROTEIN"/>
    <property type="match status" value="1"/>
</dbReference>
<accession>A0AAW2LCB7</accession>
<feature type="region of interest" description="Disordered" evidence="1">
    <location>
        <begin position="1"/>
        <end position="21"/>
    </location>
</feature>